<evidence type="ECO:0000256" key="2">
    <source>
        <dbReference type="ARBA" id="ARBA00022840"/>
    </source>
</evidence>
<dbReference type="Proteomes" id="UP001256827">
    <property type="component" value="Chromosome"/>
</dbReference>
<dbReference type="InterPro" id="IPR003593">
    <property type="entry name" value="AAA+_ATPase"/>
</dbReference>
<evidence type="ECO:0000256" key="1">
    <source>
        <dbReference type="ARBA" id="ARBA00022741"/>
    </source>
</evidence>
<evidence type="ECO:0000313" key="6">
    <source>
        <dbReference type="Proteomes" id="UP001256827"/>
    </source>
</evidence>
<protein>
    <submittedName>
        <fullName evidence="5">ATP-binding protein</fullName>
    </submittedName>
</protein>
<dbReference type="SMART" id="SM00382">
    <property type="entry name" value="AAA"/>
    <property type="match status" value="1"/>
</dbReference>
<accession>A0ABY9T0C3</accession>
<keyword evidence="1 3" id="KW-0547">Nucleotide-binding</keyword>
<dbReference type="InterPro" id="IPR003960">
    <property type="entry name" value="ATPase_AAA_CS"/>
</dbReference>
<keyword evidence="2 3" id="KW-0067">ATP-binding</keyword>
<sequence>MVELDAHRRHDTFVRPTITFADIGGMERVKENIRVNIIFPMQNPELFQAYGKSAGGGILLYGPPGCGKTFIAKATAGECQAHFTTMAITDILDMYIGESEKNLHEIFEKARLRTPSVVFIDEIDAIGGNRHNMQNSTSRILTNQLLVEMDSTQNNNRNLLVIGATNTPWFVDSALRRPGRFDRILFIPPPDLEARTEILQLHMKGKPAEAIDYQSIAHQTNRYSGADLKAVCDIASESAIKRAMATGKIVPVTTDDLINALRVVKPSTIEWLNTAKNYATYANQSGLYDDILEYLQNS</sequence>
<dbReference type="GO" id="GO:0005524">
    <property type="term" value="F:ATP binding"/>
    <property type="evidence" value="ECO:0007669"/>
    <property type="project" value="UniProtKB-KW"/>
</dbReference>
<dbReference type="SUPFAM" id="SSF52540">
    <property type="entry name" value="P-loop containing nucleoside triphosphate hydrolases"/>
    <property type="match status" value="1"/>
</dbReference>
<dbReference type="Gene3D" id="3.40.50.300">
    <property type="entry name" value="P-loop containing nucleotide triphosphate hydrolases"/>
    <property type="match status" value="1"/>
</dbReference>
<reference evidence="5 6" key="1">
    <citation type="submission" date="2023-09" db="EMBL/GenBank/DDBJ databases">
        <title>Complete Genome and Methylome dissection of Bacillus brevis NEB573 original source of BbsI restriction endonuclease.</title>
        <authorList>
            <person name="Fomenkov A."/>
            <person name="Roberts R.D."/>
        </authorList>
    </citation>
    <scope>NUCLEOTIDE SEQUENCE [LARGE SCALE GENOMIC DNA]</scope>
    <source>
        <strain evidence="5 6">NEB573</strain>
    </source>
</reference>
<dbReference type="Gene3D" id="1.10.8.60">
    <property type="match status" value="1"/>
</dbReference>
<dbReference type="Pfam" id="PF17862">
    <property type="entry name" value="AAA_lid_3"/>
    <property type="match status" value="1"/>
</dbReference>
<dbReference type="InterPro" id="IPR003959">
    <property type="entry name" value="ATPase_AAA_core"/>
</dbReference>
<organism evidence="5 6">
    <name type="scientific">Brevibacillus brevis</name>
    <name type="common">Bacillus brevis</name>
    <dbReference type="NCBI Taxonomy" id="1393"/>
    <lineage>
        <taxon>Bacteria</taxon>
        <taxon>Bacillati</taxon>
        <taxon>Bacillota</taxon>
        <taxon>Bacilli</taxon>
        <taxon>Bacillales</taxon>
        <taxon>Paenibacillaceae</taxon>
        <taxon>Brevibacillus</taxon>
    </lineage>
</organism>
<name>A0ABY9T0C3_BREBE</name>
<dbReference type="InterPro" id="IPR041569">
    <property type="entry name" value="AAA_lid_3"/>
</dbReference>
<dbReference type="Pfam" id="PF00004">
    <property type="entry name" value="AAA"/>
    <property type="match status" value="1"/>
</dbReference>
<evidence type="ECO:0000259" key="4">
    <source>
        <dbReference type="SMART" id="SM00382"/>
    </source>
</evidence>
<proteinExistence type="inferred from homology"/>
<dbReference type="EMBL" id="CP134050">
    <property type="protein sequence ID" value="WNC13537.1"/>
    <property type="molecule type" value="Genomic_DNA"/>
</dbReference>
<dbReference type="PROSITE" id="PS00674">
    <property type="entry name" value="AAA"/>
    <property type="match status" value="1"/>
</dbReference>
<gene>
    <name evidence="5" type="ORF">RGB73_23010</name>
</gene>
<dbReference type="InterPro" id="IPR050168">
    <property type="entry name" value="AAA_ATPase_domain"/>
</dbReference>
<evidence type="ECO:0000256" key="3">
    <source>
        <dbReference type="RuleBase" id="RU003651"/>
    </source>
</evidence>
<dbReference type="InterPro" id="IPR027417">
    <property type="entry name" value="P-loop_NTPase"/>
</dbReference>
<comment type="similarity">
    <text evidence="3">Belongs to the AAA ATPase family.</text>
</comment>
<dbReference type="RefSeq" id="WP_310765073.1">
    <property type="nucleotide sequence ID" value="NZ_CP134050.1"/>
</dbReference>
<dbReference type="PANTHER" id="PTHR23077:SF171">
    <property type="entry name" value="NUCLEAR VALOSIN-CONTAINING PROTEIN-LIKE"/>
    <property type="match status" value="1"/>
</dbReference>
<feature type="domain" description="AAA+ ATPase" evidence="4">
    <location>
        <begin position="54"/>
        <end position="191"/>
    </location>
</feature>
<dbReference type="PANTHER" id="PTHR23077">
    <property type="entry name" value="AAA-FAMILY ATPASE"/>
    <property type="match status" value="1"/>
</dbReference>
<keyword evidence="6" id="KW-1185">Reference proteome</keyword>
<evidence type="ECO:0000313" key="5">
    <source>
        <dbReference type="EMBL" id="WNC13537.1"/>
    </source>
</evidence>